<feature type="transmembrane region" description="Helical" evidence="2">
    <location>
        <begin position="208"/>
        <end position="224"/>
    </location>
</feature>
<keyword evidence="2" id="KW-1133">Transmembrane helix</keyword>
<proteinExistence type="predicted"/>
<evidence type="ECO:0000256" key="2">
    <source>
        <dbReference type="SAM" id="Phobius"/>
    </source>
</evidence>
<feature type="transmembrane region" description="Helical" evidence="2">
    <location>
        <begin position="165"/>
        <end position="188"/>
    </location>
</feature>
<evidence type="ECO:0000313" key="4">
    <source>
        <dbReference type="Proteomes" id="UP001224775"/>
    </source>
</evidence>
<evidence type="ECO:0000313" key="3">
    <source>
        <dbReference type="EMBL" id="KAK1740363.1"/>
    </source>
</evidence>
<comment type="caution">
    <text evidence="3">The sequence shown here is derived from an EMBL/GenBank/DDBJ whole genome shotgun (WGS) entry which is preliminary data.</text>
</comment>
<sequence length="227" mass="25147">MKGGDQVQDEEDDTETGRAAPQQSSLVVGLSEKSGLVHRSVKNASFASASASTAVTDTWHDNRSSIPVATILDHQSGSDDIIAARVRRRRQSFLDDIDLDPIKLPRSTHTLLYTEPINSLPFVISVCIEALSILCLLLALISNGLTSYRDFTNKVPANVNTAVKTAQYTAIFIALLMEVEIPTGLYLLKRISRRYFLNTFPELNYSQFVCANALFVMMGIYFLSMCF</sequence>
<dbReference type="EMBL" id="JATAAI010000016">
    <property type="protein sequence ID" value="KAK1740363.1"/>
    <property type="molecule type" value="Genomic_DNA"/>
</dbReference>
<evidence type="ECO:0000256" key="1">
    <source>
        <dbReference type="SAM" id="MobiDB-lite"/>
    </source>
</evidence>
<keyword evidence="2" id="KW-0812">Transmembrane</keyword>
<protein>
    <submittedName>
        <fullName evidence="3">EGF-like domain-containing protein-like protein</fullName>
    </submittedName>
</protein>
<organism evidence="3 4">
    <name type="scientific">Skeletonema marinoi</name>
    <dbReference type="NCBI Taxonomy" id="267567"/>
    <lineage>
        <taxon>Eukaryota</taxon>
        <taxon>Sar</taxon>
        <taxon>Stramenopiles</taxon>
        <taxon>Ochrophyta</taxon>
        <taxon>Bacillariophyta</taxon>
        <taxon>Coscinodiscophyceae</taxon>
        <taxon>Thalassiosirophycidae</taxon>
        <taxon>Thalassiosirales</taxon>
        <taxon>Skeletonemataceae</taxon>
        <taxon>Skeletonema</taxon>
        <taxon>Skeletonema marinoi-dohrnii complex</taxon>
    </lineage>
</organism>
<dbReference type="Proteomes" id="UP001224775">
    <property type="component" value="Unassembled WGS sequence"/>
</dbReference>
<reference evidence="3" key="1">
    <citation type="submission" date="2023-06" db="EMBL/GenBank/DDBJ databases">
        <title>Survivors Of The Sea: Transcriptome response of Skeletonema marinoi to long-term dormancy.</title>
        <authorList>
            <person name="Pinder M.I.M."/>
            <person name="Kourtchenko O."/>
            <person name="Robertson E.K."/>
            <person name="Larsson T."/>
            <person name="Maumus F."/>
            <person name="Osuna-Cruz C.M."/>
            <person name="Vancaester E."/>
            <person name="Stenow R."/>
            <person name="Vandepoele K."/>
            <person name="Ploug H."/>
            <person name="Bruchert V."/>
            <person name="Godhe A."/>
            <person name="Topel M."/>
        </authorList>
    </citation>
    <scope>NUCLEOTIDE SEQUENCE</scope>
    <source>
        <strain evidence="3">R05AC</strain>
    </source>
</reference>
<accession>A0AAD8Y637</accession>
<gene>
    <name evidence="3" type="ORF">QTG54_009313</name>
</gene>
<keyword evidence="4" id="KW-1185">Reference proteome</keyword>
<feature type="transmembrane region" description="Helical" evidence="2">
    <location>
        <begin position="122"/>
        <end position="145"/>
    </location>
</feature>
<feature type="region of interest" description="Disordered" evidence="1">
    <location>
        <begin position="1"/>
        <end position="25"/>
    </location>
</feature>
<keyword evidence="2" id="KW-0472">Membrane</keyword>
<name>A0AAD8Y637_9STRA</name>
<dbReference type="AlphaFoldDB" id="A0AAD8Y637"/>